<organism evidence="2 3">
    <name type="scientific">Discostella pseudostelligera</name>
    <dbReference type="NCBI Taxonomy" id="259834"/>
    <lineage>
        <taxon>Eukaryota</taxon>
        <taxon>Sar</taxon>
        <taxon>Stramenopiles</taxon>
        <taxon>Ochrophyta</taxon>
        <taxon>Bacillariophyta</taxon>
        <taxon>Coscinodiscophyceae</taxon>
        <taxon>Thalassiosirophycidae</taxon>
        <taxon>Stephanodiscales</taxon>
        <taxon>Stephanodiscaceae</taxon>
        <taxon>Discostella</taxon>
    </lineage>
</organism>
<dbReference type="PROSITE" id="PS50106">
    <property type="entry name" value="PDZ"/>
    <property type="match status" value="1"/>
</dbReference>
<protein>
    <recommendedName>
        <fullName evidence="1">PDZ domain-containing protein</fullName>
    </recommendedName>
</protein>
<dbReference type="SMART" id="SM00228">
    <property type="entry name" value="PDZ"/>
    <property type="match status" value="1"/>
</dbReference>
<dbReference type="SUPFAM" id="SSF50156">
    <property type="entry name" value="PDZ domain-like"/>
    <property type="match status" value="1"/>
</dbReference>
<dbReference type="EMBL" id="JALLBG020000196">
    <property type="protein sequence ID" value="KAL3759797.1"/>
    <property type="molecule type" value="Genomic_DNA"/>
</dbReference>
<feature type="domain" description="PDZ" evidence="1">
    <location>
        <begin position="44"/>
        <end position="110"/>
    </location>
</feature>
<dbReference type="Gene3D" id="2.30.42.10">
    <property type="match status" value="1"/>
</dbReference>
<reference evidence="2 3" key="1">
    <citation type="submission" date="2024-10" db="EMBL/GenBank/DDBJ databases">
        <title>Updated reference genomes for cyclostephanoid diatoms.</title>
        <authorList>
            <person name="Roberts W.R."/>
            <person name="Alverson A.J."/>
        </authorList>
    </citation>
    <scope>NUCLEOTIDE SEQUENCE [LARGE SCALE GENOMIC DNA]</scope>
    <source>
        <strain evidence="2 3">AJA232-27</strain>
    </source>
</reference>
<evidence type="ECO:0000313" key="2">
    <source>
        <dbReference type="EMBL" id="KAL3759797.1"/>
    </source>
</evidence>
<sequence length="132" mass="14160">MIYSIAPCGRRPNVLPSPAEQSKSATGKSVRFSGLMAASSSTRLVKIIAPAGGLGIVVKASPESGLSYVSRIKDNSPIKDQIRVGDLILEVDGEDVSKLRVIHVAMLIRSKRNSGNRMLTLSRDETTNVEII</sequence>
<name>A0ABD3M874_9STRA</name>
<keyword evidence="3" id="KW-1185">Reference proteome</keyword>
<accession>A0ABD3M874</accession>
<dbReference type="Proteomes" id="UP001530293">
    <property type="component" value="Unassembled WGS sequence"/>
</dbReference>
<evidence type="ECO:0000313" key="3">
    <source>
        <dbReference type="Proteomes" id="UP001530293"/>
    </source>
</evidence>
<dbReference type="AlphaFoldDB" id="A0ABD3M874"/>
<comment type="caution">
    <text evidence="2">The sequence shown here is derived from an EMBL/GenBank/DDBJ whole genome shotgun (WGS) entry which is preliminary data.</text>
</comment>
<gene>
    <name evidence="2" type="ORF">ACHAWU_007541</name>
</gene>
<evidence type="ECO:0000259" key="1">
    <source>
        <dbReference type="PROSITE" id="PS50106"/>
    </source>
</evidence>
<dbReference type="Pfam" id="PF00595">
    <property type="entry name" value="PDZ"/>
    <property type="match status" value="1"/>
</dbReference>
<dbReference type="InterPro" id="IPR036034">
    <property type="entry name" value="PDZ_sf"/>
</dbReference>
<proteinExistence type="predicted"/>
<dbReference type="InterPro" id="IPR001478">
    <property type="entry name" value="PDZ"/>
</dbReference>